<dbReference type="AlphaFoldDB" id="A0A498I910"/>
<dbReference type="EMBL" id="RDQH01000339">
    <property type="protein sequence ID" value="RXH78712.1"/>
    <property type="molecule type" value="Genomic_DNA"/>
</dbReference>
<feature type="compositionally biased region" description="Basic and acidic residues" evidence="1">
    <location>
        <begin position="87"/>
        <end position="99"/>
    </location>
</feature>
<evidence type="ECO:0000313" key="2">
    <source>
        <dbReference type="EMBL" id="RXH78712.1"/>
    </source>
</evidence>
<sequence>MLSESNPTFEGCGIGAWRRKKEEHGGGRCGGRVLTLSSRAVRTFFDGDLAIAVGIEAFEDLSGLLGDEAALVDASRRRNGTYQANRPEIDRRQGPKEVAGHQGSPEVCSSDRKSEEASPLQAGNGGAERDQEVPEEHGAPDPQAAIPKAGEGDRPGLQDQSEVPEQRRGGALGGGGGVLGGTVRGHQPKQLLKSIEPLLKRKSPADGIWVRAKNEMMSENESEDSDSRYVTGDYSDNGGWSQPGLALLRMPIFRSRRTANAGGEFGDEALGEEEELVELL</sequence>
<keyword evidence="3" id="KW-1185">Reference proteome</keyword>
<feature type="region of interest" description="Disordered" evidence="1">
    <location>
        <begin position="81"/>
        <end position="191"/>
    </location>
</feature>
<evidence type="ECO:0000313" key="3">
    <source>
        <dbReference type="Proteomes" id="UP000290289"/>
    </source>
</evidence>
<feature type="region of interest" description="Disordered" evidence="1">
    <location>
        <begin position="213"/>
        <end position="236"/>
    </location>
</feature>
<reference evidence="2 3" key="1">
    <citation type="submission" date="2018-10" db="EMBL/GenBank/DDBJ databases">
        <title>A high-quality apple genome assembly.</title>
        <authorList>
            <person name="Hu J."/>
        </authorList>
    </citation>
    <scope>NUCLEOTIDE SEQUENCE [LARGE SCALE GENOMIC DNA]</scope>
    <source>
        <strain evidence="3">cv. HFTH1</strain>
        <tissue evidence="2">Young leaf</tissue>
    </source>
</reference>
<feature type="compositionally biased region" description="Basic and acidic residues" evidence="1">
    <location>
        <begin position="127"/>
        <end position="139"/>
    </location>
</feature>
<organism evidence="2 3">
    <name type="scientific">Malus domestica</name>
    <name type="common">Apple</name>
    <name type="synonym">Pyrus malus</name>
    <dbReference type="NCBI Taxonomy" id="3750"/>
    <lineage>
        <taxon>Eukaryota</taxon>
        <taxon>Viridiplantae</taxon>
        <taxon>Streptophyta</taxon>
        <taxon>Embryophyta</taxon>
        <taxon>Tracheophyta</taxon>
        <taxon>Spermatophyta</taxon>
        <taxon>Magnoliopsida</taxon>
        <taxon>eudicotyledons</taxon>
        <taxon>Gunneridae</taxon>
        <taxon>Pentapetalae</taxon>
        <taxon>rosids</taxon>
        <taxon>fabids</taxon>
        <taxon>Rosales</taxon>
        <taxon>Rosaceae</taxon>
        <taxon>Amygdaloideae</taxon>
        <taxon>Maleae</taxon>
        <taxon>Malus</taxon>
    </lineage>
</organism>
<protein>
    <submittedName>
        <fullName evidence="2">Uncharacterized protein</fullName>
    </submittedName>
</protein>
<evidence type="ECO:0000256" key="1">
    <source>
        <dbReference type="SAM" id="MobiDB-lite"/>
    </source>
</evidence>
<proteinExistence type="predicted"/>
<accession>A0A498I910</accession>
<gene>
    <name evidence="2" type="ORF">DVH24_002230</name>
</gene>
<comment type="caution">
    <text evidence="2">The sequence shown here is derived from an EMBL/GenBank/DDBJ whole genome shotgun (WGS) entry which is preliminary data.</text>
</comment>
<name>A0A498I910_MALDO</name>
<feature type="compositionally biased region" description="Gly residues" evidence="1">
    <location>
        <begin position="170"/>
        <end position="183"/>
    </location>
</feature>
<dbReference type="Proteomes" id="UP000290289">
    <property type="component" value="Chromosome 13"/>
</dbReference>